<dbReference type="Pfam" id="PF00102">
    <property type="entry name" value="Y_phosphatase"/>
    <property type="match status" value="1"/>
</dbReference>
<dbReference type="FunFam" id="3.90.190.10:FF:000009">
    <property type="entry name" value="Receptor-type tyrosine-protein phosphatase beta"/>
    <property type="match status" value="1"/>
</dbReference>
<feature type="domain" description="Fibronectin type-III" evidence="17">
    <location>
        <begin position="1189"/>
        <end position="1278"/>
    </location>
</feature>
<dbReference type="InterPro" id="IPR003595">
    <property type="entry name" value="Tyr_Pase_cat"/>
</dbReference>
<feature type="domain" description="Fibronectin type-III" evidence="17">
    <location>
        <begin position="358"/>
        <end position="444"/>
    </location>
</feature>
<feature type="domain" description="Fibronectin type-III" evidence="17">
    <location>
        <begin position="271"/>
        <end position="357"/>
    </location>
</feature>
<dbReference type="CDD" id="cd00063">
    <property type="entry name" value="FN3"/>
    <property type="match status" value="22"/>
</dbReference>
<dbReference type="InterPro" id="IPR029021">
    <property type="entry name" value="Prot-tyrosine_phosphatase-like"/>
</dbReference>
<dbReference type="GO" id="GO:0032502">
    <property type="term" value="P:developmental process"/>
    <property type="evidence" value="ECO:0007669"/>
    <property type="project" value="UniProtKB-ARBA"/>
</dbReference>
<reference evidence="19" key="1">
    <citation type="submission" date="2025-08" db="UniProtKB">
        <authorList>
            <consortium name="RefSeq"/>
        </authorList>
    </citation>
    <scope>IDENTIFICATION</scope>
</reference>
<evidence type="ECO:0000256" key="11">
    <source>
        <dbReference type="ARBA" id="ARBA00025789"/>
    </source>
</evidence>
<dbReference type="InterPro" id="IPR000242">
    <property type="entry name" value="PTP_cat"/>
</dbReference>
<feature type="domain" description="Fibronectin type-III" evidence="17">
    <location>
        <begin position="1811"/>
        <end position="1898"/>
    </location>
</feature>
<feature type="domain" description="Fibronectin type-III" evidence="17">
    <location>
        <begin position="445"/>
        <end position="530"/>
    </location>
</feature>
<sequence length="3488" mass="381712">MKPLLRSGVWLWTLVLLSALLEEVRLQGTETCDNLTTPPSTLPLLTTTTTVTLPTNCSIDSLNGNNGIDLTPGAVYQISINCSNCITQQAMTTQPEVVTNLTVTEVTTSSMVLNWTKPVGNTSFYKVQWTNGTGMMTLNTTTTSVNISSLTPGVLYTISVTAVADDGVTQGQNASVFKYTKPEVVTDLTVTEITTSFLFLNWIEPNGNHLFYAVQWADGTLSLNANITESEFNITGLTPGVQYTVTVITIAGDNQTQSDVAAVSNYTKPEAVTDLTVTEITTSFLFLNWIEPNGNHLFYTVQWTDGTLSLNANITESEFNITGLTPGVQYTVTVITIAGDNQTPSDVAAVSNYTKPEVVTDLTVTEVTTSFLLLNWTKPVGNSFFYYVQWTDGNSTYSQNVTVTYVKISNLTPGVQYNVTVITVAGDNQTQSEYAYAPQYTKPGQIVNLSINQSYTSISLSWTPPPGQVFMYSIGWSNGSTGNTFITNNSSAVLSNLSPGTNYTINIIAVAGDSQTKGDPYILWRFTKPEVVTDLTVTEVTTSFLLLNWTKSVGNSFFYYVQWTDGNSTNSQNVTVTYVKISNLTPGVQYNVTVITVAGDNQTQSEYAYAPQYTKPGQIVNLSINQSYTSISLSWTPPPGQVFMYSIGWSNGSTGNTFSTNNSSAVLSNLSPGTNYTINIIAVAGDSQTKGDPYILWRFTKPEVVTDLTVTEVTTSFLLLNWTKPVGNSFFYYVQWTDGNSTYSQNVTVTYVKISNLTPGVQYNVTVITVAGDNQTQSDVAAVSQYTKPEKVTHLSVTEVTKSILFLNWTKPVGNSFFYKVLWTDGNSTYSQNVTVTYVKISNLTPGVQYNVTVITVAGDNQTQSDAAAVSQYTSEIMMIIVFNCYTIQKDDTKSDERQLENITILVTLMCIQWYFPSLSCTFPALTEPEVVTNLIVTSFTTTILYVNWTKPVGNSFFYKVLWTDGNSTYSQNVTVTYVKISNLTPGVQYNVTVITVAGNNQTQSDVAAVSQYTKPEKVTDLSVAEVTTSILFLNWTKPVGNSFFYKVLWTDGNSTFSQNVTVTYVKISNLTPGVQYNVTVITVAGDNQTQSDVAAVSQYTKPEKVTDLSVAEVTTSILFLNWTKPVGNSFFYKVLWTDGNSTFSQNVTVTYVKISNLTPGVQYNVTVITVAGDNQTQSDAAAVSQYTKPEKVTDLNVTEVTTSILFLNWTKPVGNSFFYKVLWTDGNSTYSQNVTVTYVKISNLTPGVQYNVTVITIAGDNQTKSDVAAVSQYTKPEVVTDLIVTGFTTTILFVNWTKPVGNSSFYKVLWTDGNSTYSQNVTVTYVKISNLTPGVQYNVTVITVAGDNQTQSDVAAVSHYTSKMMMIVVLPQEKTKKEKTNYDTERWEQIVALYQMFFPSLSCVFPALTEPEKVTDLNVTEVTTSILFLNWTKPVGNSFFYKVLWTDGNSTYSQNVTVTYVKISNLTPGVQYNVTVITIARDNQTKSDVAAVSQYTSEMMRMIVFNCKDDTKSYEEHLDNIAILVTLMCIQWYFPSLSCIFPALTEPEVVTDLIVTGFTTTILFVNWTKPVGNSSFYKVLWTDGNSTYSQNVTVTYVKISNLTPGVQYNVTVITVAGDNQTQSDVAAVSHYTKPEKVTDLNVTEVTTSILFLNWTKPVGNSFFYKVLWTDGNSTYSQNVTVTYVKISNLTPGVQYNVTVITVAGDNQTQSDVAAVSPYTKPEVVTDLTVTEVTTSFLLLNWTKPVGNSFFYYVQWTDGNSTNSQNVTVTYVNITNLTPGVQYNVTVITVAGDNQTQSDVVAFSHFTRPGQIGAPTVNQSTSIISLTWTSPSGQVFQYKVVWQSNGAPTTTYTSINSVVLSNLASGTLYTITISGVAGDNQTEGNPYTLMSFTRPQMPQNITVTGRGTNTLSINWTLPSGRVDSYVANISDLSQKYLNSSTTNLTAASFTFLYPGRIHLISVTAVAGSFSNTSGLLQFATVPNPPANITISQRTNSSLSLQWPTPFQMESAPNISYAITYQPQGGVLETQVSLGNSTNLLQLLSGTSYSITVATVGPQNLTSTIVFGSYFTLPNPVETLTASPQSNTSILVTWYNPLGYQSYYKYLVNTSTNSVFFNQTVSTNNANVSNLTPGTAYNVSVTTIAAEGSISTGTQTFSYTMPNAVTGLAATVLNTTTVLLTWARQSDKKDSYSYEVIALDGATVVQDRTTITENYTFFGLTSGKLYTFNVFTVVAGVKSTVQTTLSYTWPDVVSKINAIGSTTNMSVSWTLAAGQVDTYNVMLYRNSSAVQPMVMNLSNTTVNTQFQGLTPGVVYCVVVVSKRGPVSSNSSSICNATFPNPPGPITVVSQTVYSINFTWQYPGGMDYSQYSFIVFTANSSVLITSNSYLLASLQPGSLYNISVVTLGILSYTSTAVTAQNYTRPNSVINLQQTQITTNSVTLTWVQLTKNSSYSYMVQFTNGSFMNFTVVSYPPITITGLLSGSNYNFTVISQTADYTQAAPVTVSYFTRPYNVTGIKVVTLNTTAVNLSWTQPLEYKNKYTYQVNTTGCGSESSSFPGQVAVISGLTPGTNCTVCVSVRAEDGTEGAAQCLSQYTQPWPVQPSISSQGSNSSVLVSWTSPPGNVEYYEVQLNGTNQAPVVMKALPPNTSVVIGSLSAGTLYSAVVISCSGPFCASSINITNATFPNPPGPIQILTKTTSSISIMWMAAPLMANASLYYHLTIQSAQELDNDTSSTNYTFTPLLSGTSYNICVETVGVMGFVSNMGCSYIITTRPQPVNTVMAVMATVDNITVEWTKPGNYQASYYYILAWQSKNGPMNITTKNQNFIIYGMDPGSQYSFNVITVTSDGTQGDPTGNSSCTNASPVINGSVISPNGTDAKILLSWSKPSGQHTGFLVNVTDTQSGNITPMTSQCCNKTISGLLYNHLYIVTVVTQSCGQSSTSVSLTCTTGITNPPIPSDYASLTTVAATSYNQFSIQIQSRLLNDINGKITQVGVLVAKNPPVGPTTGWNQYLTVTYDQWQTSGAAAYLATVQNTSSLTRSAVLIITLGDGSQWLDYVNGPLAPTASYQYSIVLFTSLIVNGNHVDWSSLVSITPFYSVVTLPQNPAIVTGLAVGFTTGFLVAIFIMLIGGFIYWKRSHTKEPNIPITTMRSKVTKNCLFGRTLACLSRSVPVRVEDYEAYYKKQKADSNCGFATEFEDLKPVGTNQSKAHALNLENKSKNRYNNVLPYDSSRVKLSIVHGNTEDDYINANYMPGYNSRKEFIAAQGPLPVTVKDFWRMIWEKNVQTLVMLTRCNEQGRVKCDQYWSSGTKHYENISVTTAAEIPLEDWTIRDFSIKNVKTAETRLVRQFHFTAWPDHGVPETTELLISFRHLVREHMDQYSKHSPTVVHCSAGVGRTGTFIAIDRLLFQIERENSVDVFGIVHDLRMHRPLMVQTEDQYVFLNQCALDIIRSRTGTNVDLIYQNATALSIYENIQPKKGLHKNGHPL</sequence>
<feature type="domain" description="Fibronectin type-III" evidence="17">
    <location>
        <begin position="2248"/>
        <end position="2340"/>
    </location>
</feature>
<gene>
    <name evidence="19" type="primary">ptprja</name>
</gene>
<feature type="domain" description="Fibronectin type-III" evidence="17">
    <location>
        <begin position="184"/>
        <end position="270"/>
    </location>
</feature>
<feature type="domain" description="Fibronectin type-III" evidence="17">
    <location>
        <begin position="1411"/>
        <end position="1501"/>
    </location>
</feature>
<feature type="domain" description="Fibronectin type-III" evidence="17">
    <location>
        <begin position="615"/>
        <end position="703"/>
    </location>
</feature>
<dbReference type="Pfam" id="PF00041">
    <property type="entry name" value="fn3"/>
    <property type="match status" value="26"/>
</dbReference>
<feature type="domain" description="Tyrosine-protein phosphatase" evidence="15">
    <location>
        <begin position="3193"/>
        <end position="3450"/>
    </location>
</feature>
<dbReference type="GO" id="GO:0004725">
    <property type="term" value="F:protein tyrosine phosphatase activity"/>
    <property type="evidence" value="ECO:0007669"/>
    <property type="project" value="UniProtKB-EC"/>
</dbReference>
<dbReference type="GO" id="GO:0016020">
    <property type="term" value="C:membrane"/>
    <property type="evidence" value="ECO:0007669"/>
    <property type="project" value="UniProtKB-SubCell"/>
</dbReference>
<dbReference type="Gene3D" id="3.90.190.10">
    <property type="entry name" value="Protein tyrosine phosphatase superfamily"/>
    <property type="match status" value="1"/>
</dbReference>
<evidence type="ECO:0000313" key="19">
    <source>
        <dbReference type="RefSeq" id="XP_055365802.1"/>
    </source>
</evidence>
<feature type="signal peptide" evidence="14">
    <location>
        <begin position="1"/>
        <end position="26"/>
    </location>
</feature>
<keyword evidence="3 13" id="KW-0812">Transmembrane</keyword>
<keyword evidence="9 13" id="KW-0472">Membrane</keyword>
<dbReference type="InterPro" id="IPR016130">
    <property type="entry name" value="Tyr_Pase_AS"/>
</dbReference>
<keyword evidence="10" id="KW-0325">Glycoprotein</keyword>
<dbReference type="SMART" id="SM00060">
    <property type="entry name" value="FN3"/>
    <property type="match status" value="31"/>
</dbReference>
<feature type="domain" description="Fibronectin type-III" evidence="17">
    <location>
        <begin position="1279"/>
        <end position="1366"/>
    </location>
</feature>
<dbReference type="SUPFAM" id="SSF49265">
    <property type="entry name" value="Fibronectin type III"/>
    <property type="match status" value="18"/>
</dbReference>
<feature type="domain" description="Fibronectin type-III" evidence="17">
    <location>
        <begin position="2425"/>
        <end position="2512"/>
    </location>
</feature>
<feature type="domain" description="Fibronectin type-III" evidence="17">
    <location>
        <begin position="791"/>
        <end position="877"/>
    </location>
</feature>
<dbReference type="PANTHER" id="PTHR46957">
    <property type="entry name" value="CYTOKINE RECEPTOR"/>
    <property type="match status" value="1"/>
</dbReference>
<keyword evidence="18" id="KW-1185">Reference proteome</keyword>
<dbReference type="GeneID" id="114857259"/>
<dbReference type="InterPro" id="IPR013783">
    <property type="entry name" value="Ig-like_fold"/>
</dbReference>
<dbReference type="SMART" id="SM00710">
    <property type="entry name" value="PbH1"/>
    <property type="match status" value="14"/>
</dbReference>
<keyword evidence="6" id="KW-0378">Hydrolase</keyword>
<dbReference type="PROSITE" id="PS50056">
    <property type="entry name" value="TYR_PHOSPHATASE_2"/>
    <property type="match status" value="1"/>
</dbReference>
<evidence type="ECO:0000256" key="14">
    <source>
        <dbReference type="SAM" id="SignalP"/>
    </source>
</evidence>
<evidence type="ECO:0000256" key="10">
    <source>
        <dbReference type="ARBA" id="ARBA00023180"/>
    </source>
</evidence>
<feature type="domain" description="Fibronectin type-III" evidence="17">
    <location>
        <begin position="1724"/>
        <end position="1810"/>
    </location>
</feature>
<dbReference type="Gene3D" id="2.60.40.10">
    <property type="entry name" value="Immunoglobulins"/>
    <property type="match status" value="30"/>
</dbReference>
<dbReference type="SMART" id="SM00404">
    <property type="entry name" value="PTPc_motif"/>
    <property type="match status" value="1"/>
</dbReference>
<evidence type="ECO:0000259" key="15">
    <source>
        <dbReference type="PROSITE" id="PS50055"/>
    </source>
</evidence>
<evidence type="ECO:0000256" key="3">
    <source>
        <dbReference type="ARBA" id="ARBA00022692"/>
    </source>
</evidence>
<dbReference type="InterPro" id="IPR000387">
    <property type="entry name" value="Tyr_Pase_dom"/>
</dbReference>
<comment type="subcellular location">
    <subcellularLocation>
        <location evidence="1">Membrane</location>
        <topology evidence="1">Single-pass type I membrane protein</topology>
    </subcellularLocation>
</comment>
<dbReference type="InterPro" id="IPR006626">
    <property type="entry name" value="PbH1"/>
</dbReference>
<evidence type="ECO:0000256" key="1">
    <source>
        <dbReference type="ARBA" id="ARBA00004479"/>
    </source>
</evidence>
<evidence type="ECO:0000256" key="13">
    <source>
        <dbReference type="SAM" id="Phobius"/>
    </source>
</evidence>
<dbReference type="GO" id="GO:0043235">
    <property type="term" value="C:receptor complex"/>
    <property type="evidence" value="ECO:0007669"/>
    <property type="project" value="TreeGrafter"/>
</dbReference>
<dbReference type="InterPro" id="IPR041201">
    <property type="entry name" value="PTPRJ_TM"/>
</dbReference>
<feature type="domain" description="Fibronectin type-III" evidence="17">
    <location>
        <begin position="2776"/>
        <end position="2865"/>
    </location>
</feature>
<keyword evidence="7" id="KW-0904">Protein phosphatase</keyword>
<organism evidence="18 19">
    <name type="scientific">Betta splendens</name>
    <name type="common">Siamese fighting fish</name>
    <dbReference type="NCBI Taxonomy" id="158456"/>
    <lineage>
        <taxon>Eukaryota</taxon>
        <taxon>Metazoa</taxon>
        <taxon>Chordata</taxon>
        <taxon>Craniata</taxon>
        <taxon>Vertebrata</taxon>
        <taxon>Euteleostomi</taxon>
        <taxon>Actinopterygii</taxon>
        <taxon>Neopterygii</taxon>
        <taxon>Teleostei</taxon>
        <taxon>Neoteleostei</taxon>
        <taxon>Acanthomorphata</taxon>
        <taxon>Anabantaria</taxon>
        <taxon>Anabantiformes</taxon>
        <taxon>Anabantoidei</taxon>
        <taxon>Osphronemidae</taxon>
        <taxon>Betta</taxon>
    </lineage>
</organism>
<evidence type="ECO:0000259" key="17">
    <source>
        <dbReference type="PROSITE" id="PS50853"/>
    </source>
</evidence>
<dbReference type="PROSITE" id="PS50853">
    <property type="entry name" value="FN3"/>
    <property type="match status" value="26"/>
</dbReference>
<feature type="domain" description="Fibronectin type-III" evidence="17">
    <location>
        <begin position="931"/>
        <end position="1017"/>
    </location>
</feature>
<evidence type="ECO:0000256" key="6">
    <source>
        <dbReference type="ARBA" id="ARBA00022801"/>
    </source>
</evidence>
<evidence type="ECO:0000256" key="2">
    <source>
        <dbReference type="ARBA" id="ARBA00013064"/>
    </source>
</evidence>
<proteinExistence type="inferred from homology"/>
<feature type="domain" description="Fibronectin type-III" evidence="17">
    <location>
        <begin position="1634"/>
        <end position="1723"/>
    </location>
</feature>
<dbReference type="RefSeq" id="XP_055365802.1">
    <property type="nucleotide sequence ID" value="XM_055509827.1"/>
</dbReference>
<dbReference type="InterPro" id="IPR050713">
    <property type="entry name" value="RTP_Phos/Ushers"/>
</dbReference>
<feature type="domain" description="Tyrosine specific protein phosphatases" evidence="16">
    <location>
        <begin position="3368"/>
        <end position="3441"/>
    </location>
</feature>
<keyword evidence="19" id="KW-0675">Receptor</keyword>
<dbReference type="SMART" id="SM00194">
    <property type="entry name" value="PTPc"/>
    <property type="match status" value="1"/>
</dbReference>
<evidence type="ECO:0000313" key="18">
    <source>
        <dbReference type="Proteomes" id="UP000515150"/>
    </source>
</evidence>
<dbReference type="EC" id="3.1.3.48" evidence="2"/>
<feature type="domain" description="Fibronectin type-III" evidence="17">
    <location>
        <begin position="2596"/>
        <end position="2686"/>
    </location>
</feature>
<feature type="domain" description="Fibronectin type-III" evidence="17">
    <location>
        <begin position="97"/>
        <end position="183"/>
    </location>
</feature>
<comment type="catalytic activity">
    <reaction evidence="12">
        <text>O-phospho-L-tyrosyl-[protein] + H2O = L-tyrosyl-[protein] + phosphate</text>
        <dbReference type="Rhea" id="RHEA:10684"/>
        <dbReference type="Rhea" id="RHEA-COMP:10136"/>
        <dbReference type="Rhea" id="RHEA-COMP:20101"/>
        <dbReference type="ChEBI" id="CHEBI:15377"/>
        <dbReference type="ChEBI" id="CHEBI:43474"/>
        <dbReference type="ChEBI" id="CHEBI:46858"/>
        <dbReference type="ChEBI" id="CHEBI:61978"/>
        <dbReference type="EC" id="3.1.3.48"/>
    </reaction>
</comment>
<dbReference type="InterPro" id="IPR003961">
    <property type="entry name" value="FN3_dom"/>
</dbReference>
<name>A0A9W2XVV6_BETSP</name>
<evidence type="ECO:0000256" key="9">
    <source>
        <dbReference type="ARBA" id="ARBA00023136"/>
    </source>
</evidence>
<accession>A0A9W2XVV6</accession>
<feature type="domain" description="Fibronectin type-III" evidence="17">
    <location>
        <begin position="2687"/>
        <end position="2775"/>
    </location>
</feature>
<feature type="transmembrane region" description="Helical" evidence="13">
    <location>
        <begin position="3108"/>
        <end position="3135"/>
    </location>
</feature>
<dbReference type="PANTHER" id="PTHR46957:SF5">
    <property type="entry name" value="PROTEIN-TYROSINE-PHOSPHATASE"/>
    <property type="match status" value="1"/>
</dbReference>
<dbReference type="Pfam" id="PF18861">
    <property type="entry name" value="PTP_tm"/>
    <property type="match status" value="1"/>
</dbReference>
<keyword evidence="8 13" id="KW-1133">Transmembrane helix</keyword>
<dbReference type="InterPro" id="IPR036116">
    <property type="entry name" value="FN3_sf"/>
</dbReference>
<evidence type="ECO:0000256" key="7">
    <source>
        <dbReference type="ARBA" id="ARBA00022912"/>
    </source>
</evidence>
<evidence type="ECO:0000256" key="5">
    <source>
        <dbReference type="ARBA" id="ARBA00022737"/>
    </source>
</evidence>
<dbReference type="PROSITE" id="PS00383">
    <property type="entry name" value="TYR_PHOSPHATASE_1"/>
    <property type="match status" value="1"/>
</dbReference>
<dbReference type="CTD" id="559679"/>
<evidence type="ECO:0000256" key="4">
    <source>
        <dbReference type="ARBA" id="ARBA00022729"/>
    </source>
</evidence>
<dbReference type="Proteomes" id="UP000515150">
    <property type="component" value="Chromosome 6"/>
</dbReference>
<dbReference type="KEGG" id="bspl:114857259"/>
<dbReference type="PRINTS" id="PR00700">
    <property type="entry name" value="PRTYPHPHTASE"/>
</dbReference>
<evidence type="ECO:0000259" key="16">
    <source>
        <dbReference type="PROSITE" id="PS50056"/>
    </source>
</evidence>
<dbReference type="SUPFAM" id="SSF52799">
    <property type="entry name" value="(Phosphotyrosine protein) phosphatases II"/>
    <property type="match status" value="1"/>
</dbReference>
<feature type="domain" description="Fibronectin type-III" evidence="17">
    <location>
        <begin position="704"/>
        <end position="790"/>
    </location>
</feature>
<dbReference type="PROSITE" id="PS50055">
    <property type="entry name" value="TYR_PHOSPHATASE_PTP"/>
    <property type="match status" value="1"/>
</dbReference>
<feature type="domain" description="Fibronectin type-III" evidence="17">
    <location>
        <begin position="2075"/>
        <end position="2163"/>
    </location>
</feature>
<keyword evidence="5" id="KW-0677">Repeat</keyword>
<dbReference type="OrthoDB" id="10253954at2759"/>
<feature type="domain" description="Fibronectin type-III" evidence="17">
    <location>
        <begin position="531"/>
        <end position="613"/>
    </location>
</feature>
<evidence type="ECO:0000256" key="12">
    <source>
        <dbReference type="ARBA" id="ARBA00051722"/>
    </source>
</evidence>
<feature type="domain" description="Fibronectin type-III" evidence="17">
    <location>
        <begin position="1550"/>
        <end position="1632"/>
    </location>
</feature>
<feature type="domain" description="Fibronectin type-III" evidence="17">
    <location>
        <begin position="1018"/>
        <end position="1104"/>
    </location>
</feature>
<evidence type="ECO:0000256" key="8">
    <source>
        <dbReference type="ARBA" id="ARBA00022989"/>
    </source>
</evidence>
<comment type="similarity">
    <text evidence="11">Belongs to the protein-tyrosine phosphatase family. Receptor class 3 subfamily.</text>
</comment>
<feature type="domain" description="Fibronectin type-III" evidence="17">
    <location>
        <begin position="1105"/>
        <end position="1187"/>
    </location>
</feature>
<protein>
    <recommendedName>
        <fullName evidence="2">protein-tyrosine-phosphatase</fullName>
        <ecNumber evidence="2">3.1.3.48</ecNumber>
    </recommendedName>
</protein>
<keyword evidence="4 14" id="KW-0732">Signal</keyword>
<feature type="domain" description="Fibronectin type-III" evidence="17">
    <location>
        <begin position="1984"/>
        <end position="2074"/>
    </location>
</feature>
<feature type="chain" id="PRO_5040841669" description="protein-tyrosine-phosphatase" evidence="14">
    <location>
        <begin position="27"/>
        <end position="3488"/>
    </location>
</feature>